<sequence length="277" mass="30783">MREIIRANNSGFCFGVERAVKQSFDFMSPQGKVVTLGPLIHNKDVTGKLADKGIHEITMDDIPSLMKEDTVIIRTHGVAMAVYDELKEQGVSIVDLTCPYVINIQKKVKLYHDKGYKIVILGDEHHPEVVGINGYCESSAYITKSGEIDFPMKGKICVVAQTTEKQSNWVNLITNIAETAKEFVAFNTICKATEDRQKSAEEISREVDAMIVIGGRTSSNTTKLYEICKKNCPLTFHIENAGELDEIKEKIKNAVRVGITAGASTPEWIIKEAMENL</sequence>
<comment type="similarity">
    <text evidence="5">Belongs to the IspH family.</text>
</comment>
<feature type="binding site" evidence="5">
    <location>
        <position position="162"/>
    </location>
    <ligand>
        <name>(2E)-4-hydroxy-3-methylbut-2-enyl diphosphate</name>
        <dbReference type="ChEBI" id="CHEBI:128753"/>
    </ligand>
</feature>
<evidence type="ECO:0000313" key="6">
    <source>
        <dbReference type="EMBL" id="SDI72626.1"/>
    </source>
</evidence>
<feature type="binding site" evidence="5">
    <location>
        <position position="126"/>
    </location>
    <ligand>
        <name>dimethylallyl diphosphate</name>
        <dbReference type="ChEBI" id="CHEBI:57623"/>
    </ligand>
</feature>
<gene>
    <name evidence="5" type="primary">ispH</name>
    <name evidence="6" type="ORF">SAMN05421804_10431</name>
</gene>
<dbReference type="Pfam" id="PF02401">
    <property type="entry name" value="LYTB"/>
    <property type="match status" value="1"/>
</dbReference>
<evidence type="ECO:0000256" key="3">
    <source>
        <dbReference type="ARBA" id="ARBA00023004"/>
    </source>
</evidence>
<dbReference type="Gene3D" id="3.40.50.11270">
    <property type="match status" value="1"/>
</dbReference>
<organism evidence="6 7">
    <name type="scientific">Proteiniclasticum ruminis</name>
    <dbReference type="NCBI Taxonomy" id="398199"/>
    <lineage>
        <taxon>Bacteria</taxon>
        <taxon>Bacillati</taxon>
        <taxon>Bacillota</taxon>
        <taxon>Clostridia</taxon>
        <taxon>Eubacteriales</taxon>
        <taxon>Clostridiaceae</taxon>
        <taxon>Proteiniclasticum</taxon>
    </lineage>
</organism>
<dbReference type="Proteomes" id="UP000183255">
    <property type="component" value="Unassembled WGS sequence"/>
</dbReference>
<feature type="binding site" evidence="5">
    <location>
        <position position="126"/>
    </location>
    <ligand>
        <name>(2E)-4-hydroxy-3-methylbut-2-enyl diphosphate</name>
        <dbReference type="ChEBI" id="CHEBI:128753"/>
    </ligand>
</feature>
<feature type="active site" description="Proton donor" evidence="5">
    <location>
        <position position="128"/>
    </location>
</feature>
<feature type="binding site" evidence="5">
    <location>
        <position position="264"/>
    </location>
    <ligand>
        <name>dimethylallyl diphosphate</name>
        <dbReference type="ChEBI" id="CHEBI:57623"/>
    </ligand>
</feature>
<proteinExistence type="inferred from homology"/>
<feature type="binding site" evidence="5">
    <location>
        <position position="98"/>
    </location>
    <ligand>
        <name>[4Fe-4S] cluster</name>
        <dbReference type="ChEBI" id="CHEBI:49883"/>
    </ligand>
</feature>
<dbReference type="EC" id="1.17.7.4" evidence="5"/>
<feature type="binding site" evidence="5">
    <location>
        <position position="76"/>
    </location>
    <ligand>
        <name>(2E)-4-hydroxy-3-methylbut-2-enyl diphosphate</name>
        <dbReference type="ChEBI" id="CHEBI:128753"/>
    </ligand>
</feature>
<comment type="pathway">
    <text evidence="5">Isoprenoid biosynthesis; isopentenyl diphosphate biosynthesis via DXP pathway; isopentenyl diphosphate from 1-deoxy-D-xylulose 5-phosphate: step 6/6.</text>
</comment>
<dbReference type="NCBIfam" id="TIGR00216">
    <property type="entry name" value="ispH_lytB"/>
    <property type="match status" value="1"/>
</dbReference>
<reference evidence="6 7" key="1">
    <citation type="submission" date="2016-10" db="EMBL/GenBank/DDBJ databases">
        <authorList>
            <person name="de Groot N.N."/>
        </authorList>
    </citation>
    <scope>NUCLEOTIDE SEQUENCE [LARGE SCALE GENOMIC DNA]</scope>
    <source>
        <strain evidence="6 7">CGMCC 1.5058</strain>
    </source>
</reference>
<dbReference type="UniPathway" id="UPA00059">
    <property type="reaction ID" value="UER00105"/>
</dbReference>
<evidence type="ECO:0000256" key="2">
    <source>
        <dbReference type="ARBA" id="ARBA00022723"/>
    </source>
</evidence>
<feature type="binding site" evidence="5">
    <location>
        <position position="13"/>
    </location>
    <ligand>
        <name>[4Fe-4S] cluster</name>
        <dbReference type="ChEBI" id="CHEBI:49883"/>
    </ligand>
</feature>
<feature type="binding site" evidence="5">
    <location>
        <position position="41"/>
    </location>
    <ligand>
        <name>(2E)-4-hydroxy-3-methylbut-2-enyl diphosphate</name>
        <dbReference type="ChEBI" id="CHEBI:128753"/>
    </ligand>
</feature>
<evidence type="ECO:0000256" key="4">
    <source>
        <dbReference type="ARBA" id="ARBA00023014"/>
    </source>
</evidence>
<feature type="binding site" evidence="5">
    <location>
        <position position="76"/>
    </location>
    <ligand>
        <name>dimethylallyl diphosphate</name>
        <dbReference type="ChEBI" id="CHEBI:57623"/>
    </ligand>
</feature>
<protein>
    <recommendedName>
        <fullName evidence="5">4-hydroxy-3-methylbut-2-enyl diphosphate reductase</fullName>
        <shortName evidence="5">HMBPP reductase</shortName>
        <ecNumber evidence="5">1.17.7.4</ecNumber>
    </recommendedName>
</protein>
<keyword evidence="5" id="KW-0560">Oxidoreductase</keyword>
<dbReference type="InterPro" id="IPR003451">
    <property type="entry name" value="LytB/IspH"/>
</dbReference>
<keyword evidence="4 5" id="KW-0411">Iron-sulfur</keyword>
<dbReference type="PANTHER" id="PTHR30426">
    <property type="entry name" value="4-HYDROXY-3-METHYLBUT-2-ENYL DIPHOSPHATE REDUCTASE"/>
    <property type="match status" value="1"/>
</dbReference>
<dbReference type="AlphaFoldDB" id="A0A1G8MXP1"/>
<feature type="binding site" evidence="5">
    <location>
        <position position="264"/>
    </location>
    <ligand>
        <name>isopentenyl diphosphate</name>
        <dbReference type="ChEBI" id="CHEBI:128769"/>
    </ligand>
</feature>
<feature type="binding site" evidence="5">
    <location>
        <position position="218"/>
    </location>
    <ligand>
        <name>dimethylallyl diphosphate</name>
        <dbReference type="ChEBI" id="CHEBI:57623"/>
    </ligand>
</feature>
<comment type="cofactor">
    <cofactor evidence="5">
        <name>[4Fe-4S] cluster</name>
        <dbReference type="ChEBI" id="CHEBI:49883"/>
    </cofactor>
    <text evidence="5">Binds 1 [4Fe-4S] cluster per subunit.</text>
</comment>
<keyword evidence="3 5" id="KW-0408">Iron</keyword>
<comment type="catalytic activity">
    <reaction evidence="5">
        <text>dimethylallyl diphosphate + 2 oxidized [2Fe-2S]-[ferredoxin] + H2O = (2E)-4-hydroxy-3-methylbut-2-enyl diphosphate + 2 reduced [2Fe-2S]-[ferredoxin] + 2 H(+)</text>
        <dbReference type="Rhea" id="RHEA:24825"/>
        <dbReference type="Rhea" id="RHEA-COMP:10000"/>
        <dbReference type="Rhea" id="RHEA-COMP:10001"/>
        <dbReference type="ChEBI" id="CHEBI:15377"/>
        <dbReference type="ChEBI" id="CHEBI:15378"/>
        <dbReference type="ChEBI" id="CHEBI:33737"/>
        <dbReference type="ChEBI" id="CHEBI:33738"/>
        <dbReference type="ChEBI" id="CHEBI:57623"/>
        <dbReference type="ChEBI" id="CHEBI:128753"/>
        <dbReference type="EC" id="1.17.7.4"/>
    </reaction>
</comment>
<feature type="binding site" evidence="5">
    <location>
        <position position="126"/>
    </location>
    <ligand>
        <name>isopentenyl diphosphate</name>
        <dbReference type="ChEBI" id="CHEBI:128769"/>
    </ligand>
</feature>
<feature type="binding site" evidence="5">
    <location>
        <position position="76"/>
    </location>
    <ligand>
        <name>isopentenyl diphosphate</name>
        <dbReference type="ChEBI" id="CHEBI:128769"/>
    </ligand>
</feature>
<comment type="pathway">
    <text evidence="5">Isoprenoid biosynthesis; dimethylallyl diphosphate biosynthesis; dimethylallyl diphosphate from (2E)-4-hydroxy-3-methylbutenyl diphosphate: step 1/1.</text>
</comment>
<dbReference type="GO" id="GO:0051539">
    <property type="term" value="F:4 iron, 4 sulfur cluster binding"/>
    <property type="evidence" value="ECO:0007669"/>
    <property type="project" value="UniProtKB-UniRule"/>
</dbReference>
<dbReference type="GO" id="GO:0050992">
    <property type="term" value="P:dimethylallyl diphosphate biosynthetic process"/>
    <property type="evidence" value="ECO:0007669"/>
    <property type="project" value="UniProtKB-UniRule"/>
</dbReference>
<keyword evidence="1 5" id="KW-0004">4Fe-4S</keyword>
<feature type="binding site" evidence="5">
    <location>
        <position position="219"/>
    </location>
    <ligand>
        <name>dimethylallyl diphosphate</name>
        <dbReference type="ChEBI" id="CHEBI:57623"/>
    </ligand>
</feature>
<feature type="binding site" evidence="5">
    <location>
        <position position="219"/>
    </location>
    <ligand>
        <name>(2E)-4-hydroxy-3-methylbut-2-enyl diphosphate</name>
        <dbReference type="ChEBI" id="CHEBI:128753"/>
    </ligand>
</feature>
<comment type="function">
    <text evidence="5">Catalyzes the conversion of 1-hydroxy-2-methyl-2-(E)-butenyl 4-diphosphate (HMBPP) into a mixture of isopentenyl diphosphate (IPP) and dimethylallyl diphosphate (DMAPP). Acts in the terminal step of the DOXP/MEP pathway for isoprenoid precursor biosynthesis.</text>
</comment>
<dbReference type="GO" id="GO:0051745">
    <property type="term" value="F:4-hydroxy-3-methylbut-2-enyl diphosphate reductase activity"/>
    <property type="evidence" value="ECO:0007669"/>
    <property type="project" value="UniProtKB-UniRule"/>
</dbReference>
<evidence type="ECO:0000256" key="1">
    <source>
        <dbReference type="ARBA" id="ARBA00022485"/>
    </source>
</evidence>
<keyword evidence="2 5" id="KW-0479">Metal-binding</keyword>
<feature type="binding site" evidence="5">
    <location>
        <position position="220"/>
    </location>
    <ligand>
        <name>(2E)-4-hydroxy-3-methylbut-2-enyl diphosphate</name>
        <dbReference type="ChEBI" id="CHEBI:128753"/>
    </ligand>
</feature>
<dbReference type="GO" id="GO:0016114">
    <property type="term" value="P:terpenoid biosynthetic process"/>
    <property type="evidence" value="ECO:0007669"/>
    <property type="project" value="UniProtKB-UniRule"/>
</dbReference>
<name>A0A1G8MXP1_9CLOT</name>
<dbReference type="EMBL" id="FNDZ01000004">
    <property type="protein sequence ID" value="SDI72626.1"/>
    <property type="molecule type" value="Genomic_DNA"/>
</dbReference>
<feature type="binding site" evidence="5">
    <location>
        <position position="41"/>
    </location>
    <ligand>
        <name>dimethylallyl diphosphate</name>
        <dbReference type="ChEBI" id="CHEBI:57623"/>
    </ligand>
</feature>
<feature type="binding site" evidence="5">
    <location>
        <position position="220"/>
    </location>
    <ligand>
        <name>isopentenyl diphosphate</name>
        <dbReference type="ChEBI" id="CHEBI:128769"/>
    </ligand>
</feature>
<dbReference type="UniPathway" id="UPA00056">
    <property type="reaction ID" value="UER00097"/>
</dbReference>
<dbReference type="PANTHER" id="PTHR30426:SF0">
    <property type="entry name" value="4-HYDROXY-3-METHYLBUT-2-ENYL DIPHOSPHATE REDUCTASE"/>
    <property type="match status" value="1"/>
</dbReference>
<feature type="binding site" evidence="5">
    <location>
        <position position="218"/>
    </location>
    <ligand>
        <name>isopentenyl diphosphate</name>
        <dbReference type="ChEBI" id="CHEBI:128769"/>
    </ligand>
</feature>
<feature type="binding site" evidence="5">
    <location>
        <position position="219"/>
    </location>
    <ligand>
        <name>isopentenyl diphosphate</name>
        <dbReference type="ChEBI" id="CHEBI:128769"/>
    </ligand>
</feature>
<dbReference type="GO" id="GO:0046872">
    <property type="term" value="F:metal ion binding"/>
    <property type="evidence" value="ECO:0007669"/>
    <property type="project" value="UniProtKB-KW"/>
</dbReference>
<evidence type="ECO:0000256" key="5">
    <source>
        <dbReference type="HAMAP-Rule" id="MF_00191"/>
    </source>
</evidence>
<feature type="binding site" evidence="5">
    <location>
        <position position="218"/>
    </location>
    <ligand>
        <name>(2E)-4-hydroxy-3-methylbut-2-enyl diphosphate</name>
        <dbReference type="ChEBI" id="CHEBI:128753"/>
    </ligand>
</feature>
<evidence type="ECO:0000313" key="7">
    <source>
        <dbReference type="Proteomes" id="UP000183255"/>
    </source>
</evidence>
<accession>A0A1G8MXP1</accession>
<feature type="binding site" evidence="5">
    <location>
        <position position="190"/>
    </location>
    <ligand>
        <name>[4Fe-4S] cluster</name>
        <dbReference type="ChEBI" id="CHEBI:49883"/>
    </ligand>
</feature>
<keyword evidence="5" id="KW-0414">Isoprene biosynthesis</keyword>
<dbReference type="Gene3D" id="3.40.1010.20">
    <property type="entry name" value="4-hydroxy-3-methylbut-2-enyl diphosphate reductase, catalytic domain"/>
    <property type="match status" value="2"/>
</dbReference>
<dbReference type="GO" id="GO:0019288">
    <property type="term" value="P:isopentenyl diphosphate biosynthetic process, methylerythritol 4-phosphate pathway"/>
    <property type="evidence" value="ECO:0007669"/>
    <property type="project" value="UniProtKB-UniRule"/>
</dbReference>
<feature type="binding site" evidence="5">
    <location>
        <position position="41"/>
    </location>
    <ligand>
        <name>isopentenyl diphosphate</name>
        <dbReference type="ChEBI" id="CHEBI:128769"/>
    </ligand>
</feature>
<comment type="catalytic activity">
    <reaction evidence="5">
        <text>isopentenyl diphosphate + 2 oxidized [2Fe-2S]-[ferredoxin] + H2O = (2E)-4-hydroxy-3-methylbut-2-enyl diphosphate + 2 reduced [2Fe-2S]-[ferredoxin] + 2 H(+)</text>
        <dbReference type="Rhea" id="RHEA:24488"/>
        <dbReference type="Rhea" id="RHEA-COMP:10000"/>
        <dbReference type="Rhea" id="RHEA-COMP:10001"/>
        <dbReference type="ChEBI" id="CHEBI:15377"/>
        <dbReference type="ChEBI" id="CHEBI:15378"/>
        <dbReference type="ChEBI" id="CHEBI:33737"/>
        <dbReference type="ChEBI" id="CHEBI:33738"/>
        <dbReference type="ChEBI" id="CHEBI:128753"/>
        <dbReference type="ChEBI" id="CHEBI:128769"/>
        <dbReference type="EC" id="1.17.7.4"/>
    </reaction>
</comment>
<feature type="binding site" evidence="5">
    <location>
        <position position="220"/>
    </location>
    <ligand>
        <name>dimethylallyl diphosphate</name>
        <dbReference type="ChEBI" id="CHEBI:57623"/>
    </ligand>
</feature>
<dbReference type="HAMAP" id="MF_00191">
    <property type="entry name" value="IspH"/>
    <property type="match status" value="1"/>
</dbReference>
<dbReference type="CDD" id="cd13944">
    <property type="entry name" value="lytB_ispH"/>
    <property type="match status" value="1"/>
</dbReference>
<feature type="binding site" evidence="5">
    <location>
        <position position="264"/>
    </location>
    <ligand>
        <name>(2E)-4-hydroxy-3-methylbut-2-enyl diphosphate</name>
        <dbReference type="ChEBI" id="CHEBI:128753"/>
    </ligand>
</feature>